<proteinExistence type="predicted"/>
<reference evidence="2" key="1">
    <citation type="submission" date="2023-07" db="EMBL/GenBank/DDBJ databases">
        <title>draft genome sequence of fig (Ficus carica).</title>
        <authorList>
            <person name="Takahashi T."/>
            <person name="Nishimura K."/>
        </authorList>
    </citation>
    <scope>NUCLEOTIDE SEQUENCE</scope>
</reference>
<accession>A0AA88D3M9</accession>
<dbReference type="EMBL" id="BTGU01000019">
    <property type="protein sequence ID" value="GMN44828.1"/>
    <property type="molecule type" value="Genomic_DNA"/>
</dbReference>
<evidence type="ECO:0000256" key="1">
    <source>
        <dbReference type="SAM" id="MobiDB-lite"/>
    </source>
</evidence>
<comment type="caution">
    <text evidence="2">The sequence shown here is derived from an EMBL/GenBank/DDBJ whole genome shotgun (WGS) entry which is preliminary data.</text>
</comment>
<name>A0AA88D3M9_FICCA</name>
<feature type="compositionally biased region" description="Pro residues" evidence="1">
    <location>
        <begin position="1"/>
        <end position="22"/>
    </location>
</feature>
<evidence type="ECO:0000313" key="3">
    <source>
        <dbReference type="Proteomes" id="UP001187192"/>
    </source>
</evidence>
<organism evidence="2 3">
    <name type="scientific">Ficus carica</name>
    <name type="common">Common fig</name>
    <dbReference type="NCBI Taxonomy" id="3494"/>
    <lineage>
        <taxon>Eukaryota</taxon>
        <taxon>Viridiplantae</taxon>
        <taxon>Streptophyta</taxon>
        <taxon>Embryophyta</taxon>
        <taxon>Tracheophyta</taxon>
        <taxon>Spermatophyta</taxon>
        <taxon>Magnoliopsida</taxon>
        <taxon>eudicotyledons</taxon>
        <taxon>Gunneridae</taxon>
        <taxon>Pentapetalae</taxon>
        <taxon>rosids</taxon>
        <taxon>fabids</taxon>
        <taxon>Rosales</taxon>
        <taxon>Moraceae</taxon>
        <taxon>Ficeae</taxon>
        <taxon>Ficus</taxon>
    </lineage>
</organism>
<dbReference type="AlphaFoldDB" id="A0AA88D3M9"/>
<keyword evidence="3" id="KW-1185">Reference proteome</keyword>
<feature type="region of interest" description="Disordered" evidence="1">
    <location>
        <begin position="1"/>
        <end position="26"/>
    </location>
</feature>
<protein>
    <submittedName>
        <fullName evidence="2">Uncharacterized protein</fullName>
    </submittedName>
</protein>
<evidence type="ECO:0000313" key="2">
    <source>
        <dbReference type="EMBL" id="GMN44828.1"/>
    </source>
</evidence>
<dbReference type="Proteomes" id="UP001187192">
    <property type="component" value="Unassembled WGS sequence"/>
</dbReference>
<gene>
    <name evidence="2" type="ORF">TIFTF001_014023</name>
</gene>
<sequence>MKKRPPPLSPLSTPSPWPPPPLLSSSSSRLRNLVPISAVAAENGGASNGSVSYSVSSSATREVGELVIWW</sequence>